<organism evidence="2 3">
    <name type="scientific">Helianthus annuus</name>
    <name type="common">Common sunflower</name>
    <dbReference type="NCBI Taxonomy" id="4232"/>
    <lineage>
        <taxon>Eukaryota</taxon>
        <taxon>Viridiplantae</taxon>
        <taxon>Streptophyta</taxon>
        <taxon>Embryophyta</taxon>
        <taxon>Tracheophyta</taxon>
        <taxon>Spermatophyta</taxon>
        <taxon>Magnoliopsida</taxon>
        <taxon>eudicotyledons</taxon>
        <taxon>Gunneridae</taxon>
        <taxon>Pentapetalae</taxon>
        <taxon>asterids</taxon>
        <taxon>campanulids</taxon>
        <taxon>Asterales</taxon>
        <taxon>Asteraceae</taxon>
        <taxon>Asteroideae</taxon>
        <taxon>Heliantheae alliance</taxon>
        <taxon>Heliantheae</taxon>
        <taxon>Helianthus</taxon>
    </lineage>
</organism>
<evidence type="ECO:0000256" key="1">
    <source>
        <dbReference type="SAM" id="SignalP"/>
    </source>
</evidence>
<proteinExistence type="predicted"/>
<dbReference type="Proteomes" id="UP000215914">
    <property type="component" value="Chromosome 5"/>
</dbReference>
<evidence type="ECO:0000313" key="2">
    <source>
        <dbReference type="EMBL" id="OTG24459.1"/>
    </source>
</evidence>
<dbReference type="EMBL" id="CM007894">
    <property type="protein sequence ID" value="OTG24459.1"/>
    <property type="molecule type" value="Genomic_DNA"/>
</dbReference>
<keyword evidence="1" id="KW-0732">Signal</keyword>
<accession>A0A251UN27</accession>
<reference evidence="3" key="1">
    <citation type="journal article" date="2017" name="Nature">
        <title>The sunflower genome provides insights into oil metabolism, flowering and Asterid evolution.</title>
        <authorList>
            <person name="Badouin H."/>
            <person name="Gouzy J."/>
            <person name="Grassa C.J."/>
            <person name="Murat F."/>
            <person name="Staton S.E."/>
            <person name="Cottret L."/>
            <person name="Lelandais-Briere C."/>
            <person name="Owens G.L."/>
            <person name="Carrere S."/>
            <person name="Mayjonade B."/>
            <person name="Legrand L."/>
            <person name="Gill N."/>
            <person name="Kane N.C."/>
            <person name="Bowers J.E."/>
            <person name="Hubner S."/>
            <person name="Bellec A."/>
            <person name="Berard A."/>
            <person name="Berges H."/>
            <person name="Blanchet N."/>
            <person name="Boniface M.C."/>
            <person name="Brunel D."/>
            <person name="Catrice O."/>
            <person name="Chaidir N."/>
            <person name="Claudel C."/>
            <person name="Donnadieu C."/>
            <person name="Faraut T."/>
            <person name="Fievet G."/>
            <person name="Helmstetter N."/>
            <person name="King M."/>
            <person name="Knapp S.J."/>
            <person name="Lai Z."/>
            <person name="Le Paslier M.C."/>
            <person name="Lippi Y."/>
            <person name="Lorenzon L."/>
            <person name="Mandel J.R."/>
            <person name="Marage G."/>
            <person name="Marchand G."/>
            <person name="Marquand E."/>
            <person name="Bret-Mestries E."/>
            <person name="Morien E."/>
            <person name="Nambeesan S."/>
            <person name="Nguyen T."/>
            <person name="Pegot-Espagnet P."/>
            <person name="Pouilly N."/>
            <person name="Raftis F."/>
            <person name="Sallet E."/>
            <person name="Schiex T."/>
            <person name="Thomas J."/>
            <person name="Vandecasteele C."/>
            <person name="Vares D."/>
            <person name="Vear F."/>
            <person name="Vautrin S."/>
            <person name="Crespi M."/>
            <person name="Mangin B."/>
            <person name="Burke J.M."/>
            <person name="Salse J."/>
            <person name="Munos S."/>
            <person name="Vincourt P."/>
            <person name="Rieseberg L.H."/>
            <person name="Langlade N.B."/>
        </authorList>
    </citation>
    <scope>NUCLEOTIDE SEQUENCE [LARGE SCALE GENOMIC DNA]</scope>
    <source>
        <strain evidence="3">cv. SF193</strain>
    </source>
</reference>
<sequence length="74" mass="8653">MILLIYIAIFIEQTSLLWNPNLPNNSCGCWRWTFTIKDMESQPDSERGPGKKNGMKMKMRSLLQLCLMCSKLWV</sequence>
<feature type="signal peptide" evidence="1">
    <location>
        <begin position="1"/>
        <end position="16"/>
    </location>
</feature>
<gene>
    <name evidence="2" type="ORF">HannXRQ_Chr05g0136951</name>
</gene>
<protein>
    <submittedName>
        <fullName evidence="2">Uncharacterized protein</fullName>
    </submittedName>
</protein>
<feature type="chain" id="PRO_5012287188" evidence="1">
    <location>
        <begin position="17"/>
        <end position="74"/>
    </location>
</feature>
<evidence type="ECO:0000313" key="3">
    <source>
        <dbReference type="Proteomes" id="UP000215914"/>
    </source>
</evidence>
<dbReference type="InParanoid" id="A0A251UN27"/>
<dbReference type="AlphaFoldDB" id="A0A251UN27"/>
<keyword evidence="3" id="KW-1185">Reference proteome</keyword>
<name>A0A251UN27_HELAN</name>